<dbReference type="InterPro" id="IPR011992">
    <property type="entry name" value="EF-hand-dom_pair"/>
</dbReference>
<reference evidence="6" key="1">
    <citation type="submission" date="2025-08" db="UniProtKB">
        <authorList>
            <consortium name="RefSeq"/>
        </authorList>
    </citation>
    <scope>IDENTIFICATION</scope>
    <source>
        <tissue evidence="6">Whole sample</tissue>
    </source>
</reference>
<evidence type="ECO:0000256" key="2">
    <source>
        <dbReference type="SAM" id="MobiDB-lite"/>
    </source>
</evidence>
<evidence type="ECO:0000256" key="3">
    <source>
        <dbReference type="SAM" id="Phobius"/>
    </source>
</evidence>
<keyword evidence="3" id="KW-0472">Membrane</keyword>
<dbReference type="KEGG" id="cvn:111109385"/>
<accession>A0A8B8BCM9</accession>
<sequence>MKNDQSHFVNLAYNDTPDTQRHGITVKFEGDRVKGGVNPDSVSETGHDSEGYTNKGRDGLERSISTVSEGLTTSSTQTSFYEFVNASSDTKEEDTKWLSWMEIQFKKIAGSKGFIELEDFKSSGAIDRGELRIVLQSCMEESSLSFGESDLDLLTNALFSAADKDGDGIITFEELQAEIEQHPGVIENLTLSAAKWLKPPEDDVQLSLRWTELFTYKYLINNLRRVAFIAVYIVITILITAVTVYNHWNSNGFVIGMILI</sequence>
<feature type="region of interest" description="Disordered" evidence="2">
    <location>
        <begin position="31"/>
        <end position="59"/>
    </location>
</feature>
<gene>
    <name evidence="6" type="primary">LOC111109385</name>
</gene>
<keyword evidence="5" id="KW-1185">Reference proteome</keyword>
<evidence type="ECO:0000313" key="5">
    <source>
        <dbReference type="Proteomes" id="UP000694844"/>
    </source>
</evidence>
<name>A0A8B8BCM9_CRAVI</name>
<dbReference type="OrthoDB" id="191686at2759"/>
<keyword evidence="1" id="KW-0106">Calcium</keyword>
<organism evidence="5 6">
    <name type="scientific">Crassostrea virginica</name>
    <name type="common">Eastern oyster</name>
    <dbReference type="NCBI Taxonomy" id="6565"/>
    <lineage>
        <taxon>Eukaryota</taxon>
        <taxon>Metazoa</taxon>
        <taxon>Spiralia</taxon>
        <taxon>Lophotrochozoa</taxon>
        <taxon>Mollusca</taxon>
        <taxon>Bivalvia</taxon>
        <taxon>Autobranchia</taxon>
        <taxon>Pteriomorphia</taxon>
        <taxon>Ostreida</taxon>
        <taxon>Ostreoidea</taxon>
        <taxon>Ostreidae</taxon>
        <taxon>Crassostrea</taxon>
    </lineage>
</organism>
<feature type="domain" description="EF-hand" evidence="4">
    <location>
        <begin position="150"/>
        <end position="185"/>
    </location>
</feature>
<dbReference type="AlphaFoldDB" id="A0A8B8BCM9"/>
<dbReference type="Gene3D" id="1.10.238.10">
    <property type="entry name" value="EF-hand"/>
    <property type="match status" value="1"/>
</dbReference>
<dbReference type="InterPro" id="IPR018247">
    <property type="entry name" value="EF_Hand_1_Ca_BS"/>
</dbReference>
<dbReference type="PROSITE" id="PS00018">
    <property type="entry name" value="EF_HAND_1"/>
    <property type="match status" value="1"/>
</dbReference>
<evidence type="ECO:0000313" key="6">
    <source>
        <dbReference type="RefSeq" id="XP_022301172.1"/>
    </source>
</evidence>
<dbReference type="SUPFAM" id="SSF47473">
    <property type="entry name" value="EF-hand"/>
    <property type="match status" value="1"/>
</dbReference>
<dbReference type="InterPro" id="IPR002048">
    <property type="entry name" value="EF_hand_dom"/>
</dbReference>
<dbReference type="RefSeq" id="XP_022301172.1">
    <property type="nucleotide sequence ID" value="XM_022445464.1"/>
</dbReference>
<dbReference type="GO" id="GO:0005509">
    <property type="term" value="F:calcium ion binding"/>
    <property type="evidence" value="ECO:0007669"/>
    <property type="project" value="InterPro"/>
</dbReference>
<protein>
    <submittedName>
        <fullName evidence="6">Uncharacterized protein LOC111109385</fullName>
    </submittedName>
</protein>
<keyword evidence="3" id="KW-0812">Transmembrane</keyword>
<dbReference type="Proteomes" id="UP000694844">
    <property type="component" value="Chromosome 8"/>
</dbReference>
<evidence type="ECO:0000256" key="1">
    <source>
        <dbReference type="ARBA" id="ARBA00022837"/>
    </source>
</evidence>
<feature type="compositionally biased region" description="Basic and acidic residues" evidence="2">
    <location>
        <begin position="45"/>
        <end position="59"/>
    </location>
</feature>
<keyword evidence="3" id="KW-1133">Transmembrane helix</keyword>
<dbReference type="GeneID" id="111109385"/>
<feature type="transmembrane region" description="Helical" evidence="3">
    <location>
        <begin position="226"/>
        <end position="248"/>
    </location>
</feature>
<dbReference type="Pfam" id="PF13202">
    <property type="entry name" value="EF-hand_5"/>
    <property type="match status" value="1"/>
</dbReference>
<evidence type="ECO:0000259" key="4">
    <source>
        <dbReference type="PROSITE" id="PS50222"/>
    </source>
</evidence>
<dbReference type="PROSITE" id="PS50222">
    <property type="entry name" value="EF_HAND_2"/>
    <property type="match status" value="1"/>
</dbReference>
<proteinExistence type="predicted"/>
<dbReference type="CDD" id="cd00051">
    <property type="entry name" value="EFh"/>
    <property type="match status" value="1"/>
</dbReference>